<keyword evidence="3" id="KW-0902">Two-component regulatory system</keyword>
<dbReference type="GO" id="GO:0005829">
    <property type="term" value="C:cytosol"/>
    <property type="evidence" value="ECO:0007669"/>
    <property type="project" value="TreeGrafter"/>
</dbReference>
<keyword evidence="5 8" id="KW-0238">DNA-binding</keyword>
<evidence type="ECO:0000256" key="3">
    <source>
        <dbReference type="ARBA" id="ARBA00023012"/>
    </source>
</evidence>
<dbReference type="RefSeq" id="WP_136368467.1">
    <property type="nucleotide sequence ID" value="NZ_SSOB01000003.1"/>
</dbReference>
<feature type="modified residue" description="4-aspartylphosphate" evidence="7">
    <location>
        <position position="54"/>
    </location>
</feature>
<keyword evidence="4" id="KW-0805">Transcription regulation</keyword>
<evidence type="ECO:0000256" key="1">
    <source>
        <dbReference type="ARBA" id="ARBA00004496"/>
    </source>
</evidence>
<protein>
    <submittedName>
        <fullName evidence="11">Response regulator transcription factor</fullName>
    </submittedName>
</protein>
<dbReference type="Pfam" id="PF00486">
    <property type="entry name" value="Trans_reg_C"/>
    <property type="match status" value="1"/>
</dbReference>
<dbReference type="SMART" id="SM00448">
    <property type="entry name" value="REC"/>
    <property type="match status" value="1"/>
</dbReference>
<evidence type="ECO:0000259" key="10">
    <source>
        <dbReference type="PROSITE" id="PS51755"/>
    </source>
</evidence>
<dbReference type="Gene3D" id="3.40.50.2300">
    <property type="match status" value="1"/>
</dbReference>
<dbReference type="FunFam" id="3.40.50.2300:FF:000001">
    <property type="entry name" value="DNA-binding response regulator PhoB"/>
    <property type="match status" value="1"/>
</dbReference>
<evidence type="ECO:0000259" key="9">
    <source>
        <dbReference type="PROSITE" id="PS50110"/>
    </source>
</evidence>
<dbReference type="PANTHER" id="PTHR48111:SF40">
    <property type="entry name" value="PHOSPHATE REGULON TRANSCRIPTIONAL REGULATORY PROTEIN PHOB"/>
    <property type="match status" value="1"/>
</dbReference>
<dbReference type="GO" id="GO:0000156">
    <property type="term" value="F:phosphorelay response regulator activity"/>
    <property type="evidence" value="ECO:0007669"/>
    <property type="project" value="TreeGrafter"/>
</dbReference>
<dbReference type="Gene3D" id="6.10.250.690">
    <property type="match status" value="1"/>
</dbReference>
<dbReference type="PROSITE" id="PS50110">
    <property type="entry name" value="RESPONSE_REGULATORY"/>
    <property type="match status" value="1"/>
</dbReference>
<evidence type="ECO:0000256" key="6">
    <source>
        <dbReference type="ARBA" id="ARBA00023163"/>
    </source>
</evidence>
<evidence type="ECO:0000313" key="12">
    <source>
        <dbReference type="Proteomes" id="UP000310636"/>
    </source>
</evidence>
<dbReference type="OrthoDB" id="9790442at2"/>
<dbReference type="InterPro" id="IPR016032">
    <property type="entry name" value="Sig_transdc_resp-reg_C-effctor"/>
</dbReference>
<dbReference type="InterPro" id="IPR001867">
    <property type="entry name" value="OmpR/PhoB-type_DNA-bd"/>
</dbReference>
<reference evidence="11 12" key="1">
    <citation type="submission" date="2019-04" db="EMBL/GenBank/DDBJ databases">
        <title>Cohnella sp. nov. isolated from preserved vegetables.</title>
        <authorList>
            <person name="Lin S.-Y."/>
            <person name="Hung M.-H."/>
            <person name="Young C.-C."/>
        </authorList>
    </citation>
    <scope>NUCLEOTIDE SEQUENCE [LARGE SCALE GENOMIC DNA]</scope>
    <source>
        <strain evidence="11 12">CC-MHH1044</strain>
    </source>
</reference>
<dbReference type="InterPro" id="IPR036388">
    <property type="entry name" value="WH-like_DNA-bd_sf"/>
</dbReference>
<evidence type="ECO:0000256" key="5">
    <source>
        <dbReference type="ARBA" id="ARBA00023125"/>
    </source>
</evidence>
<name>A0A4S4C7C6_9BACL</name>
<dbReference type="SMART" id="SM00862">
    <property type="entry name" value="Trans_reg_C"/>
    <property type="match status" value="1"/>
</dbReference>
<dbReference type="InterPro" id="IPR011006">
    <property type="entry name" value="CheY-like_superfamily"/>
</dbReference>
<comment type="subcellular location">
    <subcellularLocation>
        <location evidence="1">Cytoplasm</location>
    </subcellularLocation>
</comment>
<evidence type="ECO:0000256" key="7">
    <source>
        <dbReference type="PROSITE-ProRule" id="PRU00169"/>
    </source>
</evidence>
<gene>
    <name evidence="11" type="ORF">E6C55_03925</name>
</gene>
<keyword evidence="6" id="KW-0804">Transcription</keyword>
<keyword evidence="2 7" id="KW-0597">Phosphoprotein</keyword>
<dbReference type="GO" id="GO:0032993">
    <property type="term" value="C:protein-DNA complex"/>
    <property type="evidence" value="ECO:0007669"/>
    <property type="project" value="TreeGrafter"/>
</dbReference>
<dbReference type="PANTHER" id="PTHR48111">
    <property type="entry name" value="REGULATOR OF RPOS"/>
    <property type="match status" value="1"/>
</dbReference>
<evidence type="ECO:0000256" key="2">
    <source>
        <dbReference type="ARBA" id="ARBA00022553"/>
    </source>
</evidence>
<comment type="caution">
    <text evidence="11">The sequence shown here is derived from an EMBL/GenBank/DDBJ whole genome shotgun (WGS) entry which is preliminary data.</text>
</comment>
<dbReference type="PROSITE" id="PS51755">
    <property type="entry name" value="OMPR_PHOB"/>
    <property type="match status" value="1"/>
</dbReference>
<dbReference type="EMBL" id="SSOB01000003">
    <property type="protein sequence ID" value="THF83839.1"/>
    <property type="molecule type" value="Genomic_DNA"/>
</dbReference>
<feature type="domain" description="Response regulatory" evidence="9">
    <location>
        <begin position="5"/>
        <end position="118"/>
    </location>
</feature>
<proteinExistence type="predicted"/>
<dbReference type="FunFam" id="1.10.10.10:FF:000018">
    <property type="entry name" value="DNA-binding response regulator ResD"/>
    <property type="match status" value="1"/>
</dbReference>
<dbReference type="GO" id="GO:0006355">
    <property type="term" value="P:regulation of DNA-templated transcription"/>
    <property type="evidence" value="ECO:0007669"/>
    <property type="project" value="InterPro"/>
</dbReference>
<accession>A0A4S4C7C6</accession>
<feature type="domain" description="OmpR/PhoB-type" evidence="10">
    <location>
        <begin position="127"/>
        <end position="224"/>
    </location>
</feature>
<keyword evidence="12" id="KW-1185">Reference proteome</keyword>
<sequence length="227" mass="25462">MAIANILIIEDDPYISELIGLYLGREGFSFSVAANGEEGIALFLSELPELVILDLMLPGLDGFAVCKKIRSERSTPIIILTGKGESYDKLKGFELGADDYMVKPFDPKELLARIKAVMKRLKPGFAREPVRYADLVIDLDRYIVQCGGAELTLPPKEMELLHTLATMPNRVLTREQLLDRVWGYDFEGDPRTVDVHIKRIREKIGSTPNYRIETIRGVGYKFEVGGA</sequence>
<evidence type="ECO:0000313" key="11">
    <source>
        <dbReference type="EMBL" id="THF83839.1"/>
    </source>
</evidence>
<dbReference type="InterPro" id="IPR039420">
    <property type="entry name" value="WalR-like"/>
</dbReference>
<dbReference type="SUPFAM" id="SSF46894">
    <property type="entry name" value="C-terminal effector domain of the bipartite response regulators"/>
    <property type="match status" value="1"/>
</dbReference>
<dbReference type="CDD" id="cd00383">
    <property type="entry name" value="trans_reg_C"/>
    <property type="match status" value="1"/>
</dbReference>
<dbReference type="GO" id="GO:0000976">
    <property type="term" value="F:transcription cis-regulatory region binding"/>
    <property type="evidence" value="ECO:0007669"/>
    <property type="project" value="TreeGrafter"/>
</dbReference>
<dbReference type="Gene3D" id="1.10.10.10">
    <property type="entry name" value="Winged helix-like DNA-binding domain superfamily/Winged helix DNA-binding domain"/>
    <property type="match status" value="1"/>
</dbReference>
<dbReference type="Pfam" id="PF00072">
    <property type="entry name" value="Response_reg"/>
    <property type="match status" value="1"/>
</dbReference>
<dbReference type="AlphaFoldDB" id="A0A4S4C7C6"/>
<dbReference type="SUPFAM" id="SSF52172">
    <property type="entry name" value="CheY-like"/>
    <property type="match status" value="1"/>
</dbReference>
<dbReference type="InterPro" id="IPR001789">
    <property type="entry name" value="Sig_transdc_resp-reg_receiver"/>
</dbReference>
<evidence type="ECO:0000256" key="8">
    <source>
        <dbReference type="PROSITE-ProRule" id="PRU01091"/>
    </source>
</evidence>
<feature type="DNA-binding region" description="OmpR/PhoB-type" evidence="8">
    <location>
        <begin position="127"/>
        <end position="224"/>
    </location>
</feature>
<evidence type="ECO:0000256" key="4">
    <source>
        <dbReference type="ARBA" id="ARBA00023015"/>
    </source>
</evidence>
<dbReference type="Proteomes" id="UP000310636">
    <property type="component" value="Unassembled WGS sequence"/>
</dbReference>
<organism evidence="11 12">
    <name type="scientific">Cohnella fermenti</name>
    <dbReference type="NCBI Taxonomy" id="2565925"/>
    <lineage>
        <taxon>Bacteria</taxon>
        <taxon>Bacillati</taxon>
        <taxon>Bacillota</taxon>
        <taxon>Bacilli</taxon>
        <taxon>Bacillales</taxon>
        <taxon>Paenibacillaceae</taxon>
        <taxon>Cohnella</taxon>
    </lineage>
</organism>